<gene>
    <name evidence="7" type="ORF">WJX81_003288</name>
</gene>
<keyword evidence="3" id="KW-0862">Zinc</keyword>
<dbReference type="InterPro" id="IPR024158">
    <property type="entry name" value="Mt_import_TIM15"/>
</dbReference>
<feature type="region of interest" description="Disordered" evidence="5">
    <location>
        <begin position="1"/>
        <end position="20"/>
    </location>
</feature>
<dbReference type="PROSITE" id="PS51501">
    <property type="entry name" value="ZF_DNL"/>
    <property type="match status" value="1"/>
</dbReference>
<evidence type="ECO:0000256" key="4">
    <source>
        <dbReference type="PROSITE-ProRule" id="PRU00834"/>
    </source>
</evidence>
<dbReference type="GO" id="GO:0006457">
    <property type="term" value="P:protein folding"/>
    <property type="evidence" value="ECO:0007669"/>
    <property type="project" value="TreeGrafter"/>
</dbReference>
<feature type="domain" description="DNL-type" evidence="6">
    <location>
        <begin position="56"/>
        <end position="136"/>
    </location>
</feature>
<keyword evidence="8" id="KW-1185">Reference proteome</keyword>
<dbReference type="GO" id="GO:0051087">
    <property type="term" value="F:protein-folding chaperone binding"/>
    <property type="evidence" value="ECO:0007669"/>
    <property type="project" value="TreeGrafter"/>
</dbReference>
<keyword evidence="1" id="KW-0479">Metal-binding</keyword>
<evidence type="ECO:0000256" key="3">
    <source>
        <dbReference type="ARBA" id="ARBA00022833"/>
    </source>
</evidence>
<feature type="region of interest" description="Disordered" evidence="5">
    <location>
        <begin position="112"/>
        <end position="136"/>
    </location>
</feature>
<evidence type="ECO:0000259" key="6">
    <source>
        <dbReference type="PROSITE" id="PS51501"/>
    </source>
</evidence>
<dbReference type="EMBL" id="JALJOU010000032">
    <property type="protein sequence ID" value="KAK9834282.1"/>
    <property type="molecule type" value="Genomic_DNA"/>
</dbReference>
<accession>A0AAW1RKP5</accession>
<dbReference type="PANTHER" id="PTHR20922:SF13">
    <property type="entry name" value="DNL-TYPE ZINC FINGER PROTEIN"/>
    <property type="match status" value="1"/>
</dbReference>
<evidence type="ECO:0000256" key="2">
    <source>
        <dbReference type="ARBA" id="ARBA00022771"/>
    </source>
</evidence>
<proteinExistence type="predicted"/>
<sequence>MRRAGIATSRSAGPTHEPVALASWSPDAGGCAAEAGFEERVSLGDASNVARVQLGMPRRSRQVTFSCNKCGSRTTRKVNPIAWDRGMVFVQCAGCEAWHNIRDEMGLIEEVRFTSDSSSESDQGSRDSSSESDEGS</sequence>
<name>A0AAW1RKP5_9CHLO</name>
<dbReference type="Pfam" id="PF05180">
    <property type="entry name" value="zf-DNL"/>
    <property type="match status" value="1"/>
</dbReference>
<evidence type="ECO:0000313" key="7">
    <source>
        <dbReference type="EMBL" id="KAK9834282.1"/>
    </source>
</evidence>
<dbReference type="InterPro" id="IPR007853">
    <property type="entry name" value="Znf_DNL-typ"/>
</dbReference>
<dbReference type="GO" id="GO:0008270">
    <property type="term" value="F:zinc ion binding"/>
    <property type="evidence" value="ECO:0007669"/>
    <property type="project" value="UniProtKB-KW"/>
</dbReference>
<comment type="caution">
    <text evidence="7">The sequence shown here is derived from an EMBL/GenBank/DDBJ whole genome shotgun (WGS) entry which is preliminary data.</text>
</comment>
<reference evidence="7 8" key="1">
    <citation type="journal article" date="2024" name="Nat. Commun.">
        <title>Phylogenomics reveals the evolutionary origins of lichenization in chlorophyte algae.</title>
        <authorList>
            <person name="Puginier C."/>
            <person name="Libourel C."/>
            <person name="Otte J."/>
            <person name="Skaloud P."/>
            <person name="Haon M."/>
            <person name="Grisel S."/>
            <person name="Petersen M."/>
            <person name="Berrin J.G."/>
            <person name="Delaux P.M."/>
            <person name="Dal Grande F."/>
            <person name="Keller J."/>
        </authorList>
    </citation>
    <scope>NUCLEOTIDE SEQUENCE [LARGE SCALE GENOMIC DNA]</scope>
    <source>
        <strain evidence="7 8">SAG 245.80</strain>
    </source>
</reference>
<organism evidence="7 8">
    <name type="scientific">Elliptochloris bilobata</name>
    <dbReference type="NCBI Taxonomy" id="381761"/>
    <lineage>
        <taxon>Eukaryota</taxon>
        <taxon>Viridiplantae</taxon>
        <taxon>Chlorophyta</taxon>
        <taxon>core chlorophytes</taxon>
        <taxon>Trebouxiophyceae</taxon>
        <taxon>Trebouxiophyceae incertae sedis</taxon>
        <taxon>Elliptochloris clade</taxon>
        <taxon>Elliptochloris</taxon>
    </lineage>
</organism>
<evidence type="ECO:0000256" key="5">
    <source>
        <dbReference type="SAM" id="MobiDB-lite"/>
    </source>
</evidence>
<dbReference type="AlphaFoldDB" id="A0AAW1RKP5"/>
<protein>
    <recommendedName>
        <fullName evidence="6">DNL-type domain-containing protein</fullName>
    </recommendedName>
</protein>
<evidence type="ECO:0000256" key="1">
    <source>
        <dbReference type="ARBA" id="ARBA00022723"/>
    </source>
</evidence>
<keyword evidence="2 4" id="KW-0863">Zinc-finger</keyword>
<dbReference type="GO" id="GO:0030150">
    <property type="term" value="P:protein import into mitochondrial matrix"/>
    <property type="evidence" value="ECO:0007669"/>
    <property type="project" value="TreeGrafter"/>
</dbReference>
<dbReference type="Proteomes" id="UP001445335">
    <property type="component" value="Unassembled WGS sequence"/>
</dbReference>
<dbReference type="GO" id="GO:0050821">
    <property type="term" value="P:protein stabilization"/>
    <property type="evidence" value="ECO:0007669"/>
    <property type="project" value="TreeGrafter"/>
</dbReference>
<dbReference type="GO" id="GO:0005739">
    <property type="term" value="C:mitochondrion"/>
    <property type="evidence" value="ECO:0007669"/>
    <property type="project" value="TreeGrafter"/>
</dbReference>
<evidence type="ECO:0000313" key="8">
    <source>
        <dbReference type="Proteomes" id="UP001445335"/>
    </source>
</evidence>
<dbReference type="PANTHER" id="PTHR20922">
    <property type="entry name" value="DNL-TYPE ZINC FINGER PROTEIN"/>
    <property type="match status" value="1"/>
</dbReference>